<name>A0A0D5NPT5_9BACL</name>
<dbReference type="AlphaFoldDB" id="A0A0D5NPT5"/>
<dbReference type="GO" id="GO:0043565">
    <property type="term" value="F:sequence-specific DNA binding"/>
    <property type="evidence" value="ECO:0007669"/>
    <property type="project" value="InterPro"/>
</dbReference>
<keyword evidence="1" id="KW-0805">Transcription regulation</keyword>
<dbReference type="PANTHER" id="PTHR43280">
    <property type="entry name" value="ARAC-FAMILY TRANSCRIPTIONAL REGULATOR"/>
    <property type="match status" value="1"/>
</dbReference>
<protein>
    <submittedName>
        <fullName evidence="5">AraC family transcriptional regulator</fullName>
    </submittedName>
</protein>
<dbReference type="SUPFAM" id="SSF51215">
    <property type="entry name" value="Regulatory protein AraC"/>
    <property type="match status" value="1"/>
</dbReference>
<evidence type="ECO:0000256" key="3">
    <source>
        <dbReference type="ARBA" id="ARBA00023163"/>
    </source>
</evidence>
<dbReference type="OrthoDB" id="2831254at2"/>
<gene>
    <name evidence="5" type="ORF">VN24_25610</name>
</gene>
<dbReference type="InterPro" id="IPR018060">
    <property type="entry name" value="HTH_AraC"/>
</dbReference>
<dbReference type="Gene3D" id="1.10.10.60">
    <property type="entry name" value="Homeodomain-like"/>
    <property type="match status" value="2"/>
</dbReference>
<dbReference type="Proteomes" id="UP000032633">
    <property type="component" value="Chromosome"/>
</dbReference>
<reference evidence="5 6" key="1">
    <citation type="journal article" date="2015" name="J. Biotechnol.">
        <title>Complete genome sequence of Paenibacillus beijingensis 7188(T) (=DSM 24997(T)), a novel rhizobacterium from jujube garden soil.</title>
        <authorList>
            <person name="Kwak Y."/>
            <person name="Shin J.H."/>
        </authorList>
    </citation>
    <scope>NUCLEOTIDE SEQUENCE [LARGE SCALE GENOMIC DNA]</scope>
    <source>
        <strain evidence="5 6">DSM 24997</strain>
    </source>
</reference>
<keyword evidence="6" id="KW-1185">Reference proteome</keyword>
<dbReference type="InterPro" id="IPR009057">
    <property type="entry name" value="Homeodomain-like_sf"/>
</dbReference>
<proteinExistence type="predicted"/>
<keyword evidence="2" id="KW-0238">DNA-binding</keyword>
<evidence type="ECO:0000313" key="6">
    <source>
        <dbReference type="Proteomes" id="UP000032633"/>
    </source>
</evidence>
<dbReference type="Pfam" id="PF02311">
    <property type="entry name" value="AraC_binding"/>
    <property type="match status" value="1"/>
</dbReference>
<dbReference type="Pfam" id="PF12833">
    <property type="entry name" value="HTH_18"/>
    <property type="match status" value="1"/>
</dbReference>
<dbReference type="PATRIC" id="fig|1126833.4.peg.5629"/>
<organism evidence="5 6">
    <name type="scientific">Paenibacillus beijingensis</name>
    <dbReference type="NCBI Taxonomy" id="1126833"/>
    <lineage>
        <taxon>Bacteria</taxon>
        <taxon>Bacillati</taxon>
        <taxon>Bacillota</taxon>
        <taxon>Bacilli</taxon>
        <taxon>Bacillales</taxon>
        <taxon>Paenibacillaceae</taxon>
        <taxon>Paenibacillus</taxon>
    </lineage>
</organism>
<keyword evidence="3" id="KW-0804">Transcription</keyword>
<reference evidence="6" key="2">
    <citation type="submission" date="2015-03" db="EMBL/GenBank/DDBJ databases">
        <title>Genome sequence of Paenibacillus beijingensis strain DSM 24997T.</title>
        <authorList>
            <person name="Kwak Y."/>
            <person name="Shin J.-H."/>
        </authorList>
    </citation>
    <scope>NUCLEOTIDE SEQUENCE [LARGE SCALE GENOMIC DNA]</scope>
    <source>
        <strain evidence="6">DSM 24997</strain>
    </source>
</reference>
<evidence type="ECO:0000259" key="4">
    <source>
        <dbReference type="PROSITE" id="PS01124"/>
    </source>
</evidence>
<dbReference type="GO" id="GO:0003700">
    <property type="term" value="F:DNA-binding transcription factor activity"/>
    <property type="evidence" value="ECO:0007669"/>
    <property type="project" value="InterPro"/>
</dbReference>
<evidence type="ECO:0000256" key="2">
    <source>
        <dbReference type="ARBA" id="ARBA00023125"/>
    </source>
</evidence>
<dbReference type="InterPro" id="IPR014710">
    <property type="entry name" value="RmlC-like_jellyroll"/>
</dbReference>
<feature type="domain" description="HTH araC/xylS-type" evidence="4">
    <location>
        <begin position="190"/>
        <end position="288"/>
    </location>
</feature>
<dbReference type="InterPro" id="IPR003313">
    <property type="entry name" value="AraC-bd"/>
</dbReference>
<dbReference type="KEGG" id="pbj:VN24_25610"/>
<dbReference type="SMART" id="SM00342">
    <property type="entry name" value="HTH_ARAC"/>
    <property type="match status" value="1"/>
</dbReference>
<dbReference type="PROSITE" id="PS01124">
    <property type="entry name" value="HTH_ARAC_FAMILY_2"/>
    <property type="match status" value="1"/>
</dbReference>
<dbReference type="Gene3D" id="2.60.120.10">
    <property type="entry name" value="Jelly Rolls"/>
    <property type="match status" value="1"/>
</dbReference>
<dbReference type="HOGENOM" id="CLU_000445_88_6_9"/>
<dbReference type="PANTHER" id="PTHR43280:SF2">
    <property type="entry name" value="HTH-TYPE TRANSCRIPTIONAL REGULATOR EXSA"/>
    <property type="match status" value="1"/>
</dbReference>
<dbReference type="EMBL" id="CP011058">
    <property type="protein sequence ID" value="AJY77319.1"/>
    <property type="molecule type" value="Genomic_DNA"/>
</dbReference>
<dbReference type="SUPFAM" id="SSF46689">
    <property type="entry name" value="Homeodomain-like"/>
    <property type="match status" value="2"/>
</dbReference>
<evidence type="ECO:0000256" key="1">
    <source>
        <dbReference type="ARBA" id="ARBA00023015"/>
    </source>
</evidence>
<dbReference type="RefSeq" id="WP_045672744.1">
    <property type="nucleotide sequence ID" value="NZ_CP011058.1"/>
</dbReference>
<dbReference type="STRING" id="1126833.VN24_25610"/>
<evidence type="ECO:0000313" key="5">
    <source>
        <dbReference type="EMBL" id="AJY77319.1"/>
    </source>
</evidence>
<dbReference type="InterPro" id="IPR037923">
    <property type="entry name" value="HTH-like"/>
</dbReference>
<sequence>MHIQQLSPYIRVAMDSKVPFPWQLEERVLYDYELLYVMEGQVSVTIEDQEYEGLPGDLFLFRPKQRHSIRKVGSGLLRQPHLHFDLIYQHDSPDVRVSFKPLAAIAEEEKRWFREDLLDSFSVPLSSHLRLRNPIVIEKMLLDIIKEHQMKLPFYEMNVKGMFIQLFIHLLRENYWNENPHVLTNMDELVKLRNYLKHQADQKVKLEQLVDFSGISKYYLIHLFKKTFGMSPIQYHQMLRIEKAKEMIQFTDEPLSLIAETVGYPDLQSFSKAFKKADGVSPSFYRKRNG</sequence>
<accession>A0A0D5NPT5</accession>